<accession>A0A3P5X9R5</accession>
<dbReference type="RefSeq" id="WP_124085800.1">
    <property type="nucleotide sequence ID" value="NZ_UXAW01000051.1"/>
</dbReference>
<dbReference type="EMBL" id="UXAW01000051">
    <property type="protein sequence ID" value="VDC25109.1"/>
    <property type="molecule type" value="Genomic_DNA"/>
</dbReference>
<gene>
    <name evidence="1" type="ORF">XINFAN_01385</name>
</gene>
<dbReference type="AlphaFoldDB" id="A0A3P5X9R5"/>
<sequence>MQTENLIASLEGRLIAHRKLLARLLSASPEAVRAEIGTWLTGREMLSDGQEDPGAVPADGLALELALSDELHEIAAIADLSQDRPDPV</sequence>
<name>A0A3P5X9R5_9RHOB</name>
<dbReference type="OrthoDB" id="7777508at2"/>
<dbReference type="Proteomes" id="UP000277498">
    <property type="component" value="Unassembled WGS sequence"/>
</dbReference>
<evidence type="ECO:0000313" key="1">
    <source>
        <dbReference type="EMBL" id="VDC25109.1"/>
    </source>
</evidence>
<proteinExistence type="predicted"/>
<protein>
    <submittedName>
        <fullName evidence="1">Uncharacterized protein</fullName>
    </submittedName>
</protein>
<keyword evidence="2" id="KW-1185">Reference proteome</keyword>
<evidence type="ECO:0000313" key="2">
    <source>
        <dbReference type="Proteomes" id="UP000277498"/>
    </source>
</evidence>
<organism evidence="1 2">
    <name type="scientific">Pseudogemmobacter humi</name>
    <dbReference type="NCBI Taxonomy" id="2483812"/>
    <lineage>
        <taxon>Bacteria</taxon>
        <taxon>Pseudomonadati</taxon>
        <taxon>Pseudomonadota</taxon>
        <taxon>Alphaproteobacteria</taxon>
        <taxon>Rhodobacterales</taxon>
        <taxon>Paracoccaceae</taxon>
        <taxon>Pseudogemmobacter</taxon>
    </lineage>
</organism>
<reference evidence="1 2" key="1">
    <citation type="submission" date="2018-11" db="EMBL/GenBank/DDBJ databases">
        <authorList>
            <person name="Criscuolo A."/>
        </authorList>
    </citation>
    <scope>NUCLEOTIDE SEQUENCE [LARGE SCALE GENOMIC DNA]</scope>
    <source>
        <strain evidence="1">ACIP111625</strain>
    </source>
</reference>